<reference evidence="2" key="1">
    <citation type="submission" date="2018-01" db="EMBL/GenBank/DDBJ databases">
        <authorList>
            <person name="Mao J.F."/>
        </authorList>
    </citation>
    <scope>NUCLEOTIDE SEQUENCE</scope>
    <source>
        <strain evidence="2">Huo1</strain>
        <tissue evidence="2">Leaf</tissue>
    </source>
</reference>
<dbReference type="AlphaFoldDB" id="A0A8X8WNE4"/>
<keyword evidence="1" id="KW-0732">Signal</keyword>
<feature type="signal peptide" evidence="1">
    <location>
        <begin position="1"/>
        <end position="22"/>
    </location>
</feature>
<name>A0A8X8WNE4_SALSN</name>
<accession>A0A8X8WNE4</accession>
<gene>
    <name evidence="2" type="ORF">SASPL_143840</name>
</gene>
<protein>
    <submittedName>
        <fullName evidence="2">Uncharacterized protein</fullName>
    </submittedName>
</protein>
<evidence type="ECO:0000313" key="2">
    <source>
        <dbReference type="EMBL" id="KAG6397670.1"/>
    </source>
</evidence>
<proteinExistence type="predicted"/>
<evidence type="ECO:0000256" key="1">
    <source>
        <dbReference type="SAM" id="SignalP"/>
    </source>
</evidence>
<sequence>MKKWVFNLCICIYFSILSINSGKSIPHINESSTSQLQLRVERDTVDDKYQYSCDNKDNHVHRWIGSRPQVGFWVVTPSDEFRPSGTMKADLTSHVGSTSLAVSSALNQLLEKP</sequence>
<dbReference type="InterPro" id="IPR051850">
    <property type="entry name" value="Polysacch_Lyase_4"/>
</dbReference>
<feature type="chain" id="PRO_5036481140" evidence="1">
    <location>
        <begin position="23"/>
        <end position="113"/>
    </location>
</feature>
<dbReference type="Proteomes" id="UP000298416">
    <property type="component" value="Unassembled WGS sequence"/>
</dbReference>
<evidence type="ECO:0000313" key="3">
    <source>
        <dbReference type="Proteomes" id="UP000298416"/>
    </source>
</evidence>
<comment type="caution">
    <text evidence="2">The sequence shown here is derived from an EMBL/GenBank/DDBJ whole genome shotgun (WGS) entry which is preliminary data.</text>
</comment>
<organism evidence="2">
    <name type="scientific">Salvia splendens</name>
    <name type="common">Scarlet sage</name>
    <dbReference type="NCBI Taxonomy" id="180675"/>
    <lineage>
        <taxon>Eukaryota</taxon>
        <taxon>Viridiplantae</taxon>
        <taxon>Streptophyta</taxon>
        <taxon>Embryophyta</taxon>
        <taxon>Tracheophyta</taxon>
        <taxon>Spermatophyta</taxon>
        <taxon>Magnoliopsida</taxon>
        <taxon>eudicotyledons</taxon>
        <taxon>Gunneridae</taxon>
        <taxon>Pentapetalae</taxon>
        <taxon>asterids</taxon>
        <taxon>lamiids</taxon>
        <taxon>Lamiales</taxon>
        <taxon>Lamiaceae</taxon>
        <taxon>Nepetoideae</taxon>
        <taxon>Mentheae</taxon>
        <taxon>Salviinae</taxon>
        <taxon>Salvia</taxon>
        <taxon>Salvia subgen. Calosphace</taxon>
        <taxon>core Calosphace</taxon>
    </lineage>
</organism>
<dbReference type="PANTHER" id="PTHR32018:SF18">
    <property type="entry name" value="RHAMNOGALACTURONAN ENDOLYASE"/>
    <property type="match status" value="1"/>
</dbReference>
<dbReference type="EMBL" id="PNBA02000016">
    <property type="protein sequence ID" value="KAG6397670.1"/>
    <property type="molecule type" value="Genomic_DNA"/>
</dbReference>
<keyword evidence="3" id="KW-1185">Reference proteome</keyword>
<reference evidence="2" key="2">
    <citation type="submission" date="2020-08" db="EMBL/GenBank/DDBJ databases">
        <title>Plant Genome Project.</title>
        <authorList>
            <person name="Zhang R.-G."/>
        </authorList>
    </citation>
    <scope>NUCLEOTIDE SEQUENCE</scope>
    <source>
        <strain evidence="2">Huo1</strain>
        <tissue evidence="2">Leaf</tissue>
    </source>
</reference>
<dbReference type="PANTHER" id="PTHR32018">
    <property type="entry name" value="RHAMNOGALACTURONATE LYASE FAMILY PROTEIN"/>
    <property type="match status" value="1"/>
</dbReference>